<dbReference type="Gene3D" id="3.40.50.1820">
    <property type="entry name" value="alpha/beta hydrolase"/>
    <property type="match status" value="1"/>
</dbReference>
<protein>
    <submittedName>
        <fullName evidence="2">Pimeloyl-ACP methyl ester carboxylesterase</fullName>
    </submittedName>
</protein>
<sequence length="271" mass="31593">MKQNYSVPIQGMRLWYEYDENPKAKDTILLLHGFLSSSFSFRKLIPLLKEDYSVITVDWPPFGKSQRPKRFIYSYENIAKTIIQFLQMMSFESIHIIGHSMGGQLALHMMKQNPNYIERSVLLSCSSYIERAKKKYIAASFLPFSSHLIKRWLEKTGVEGNLHQVVYQPQLIDDEMIVGYTEPFTNKAIFRGLVKFLRHREADLSSEILRTISTPCLLIWGEKDRVVPVEVGKRLASDLQNSEFIVLKETGHLIPEEKPEEVMEFIQKFLR</sequence>
<accession>A0AAJ1T7E2</accession>
<dbReference type="PANTHER" id="PTHR43689">
    <property type="entry name" value="HYDROLASE"/>
    <property type="match status" value="1"/>
</dbReference>
<dbReference type="InterPro" id="IPR000073">
    <property type="entry name" value="AB_hydrolase_1"/>
</dbReference>
<evidence type="ECO:0000313" key="2">
    <source>
        <dbReference type="EMBL" id="MDQ0216501.1"/>
    </source>
</evidence>
<dbReference type="AlphaFoldDB" id="A0AAJ1T7E2"/>
<dbReference type="PRINTS" id="PR00111">
    <property type="entry name" value="ABHYDROLASE"/>
</dbReference>
<dbReference type="InterPro" id="IPR000639">
    <property type="entry name" value="Epox_hydrolase-like"/>
</dbReference>
<dbReference type="InterPro" id="IPR029058">
    <property type="entry name" value="AB_hydrolase_fold"/>
</dbReference>
<evidence type="ECO:0000313" key="3">
    <source>
        <dbReference type="Proteomes" id="UP001237207"/>
    </source>
</evidence>
<keyword evidence="3" id="KW-1185">Reference proteome</keyword>
<feature type="domain" description="AB hydrolase-1" evidence="1">
    <location>
        <begin position="189"/>
        <end position="259"/>
    </location>
</feature>
<dbReference type="PANTHER" id="PTHR43689:SF8">
    <property type="entry name" value="ALPHA_BETA-HYDROLASES SUPERFAMILY PROTEIN"/>
    <property type="match status" value="1"/>
</dbReference>
<organism evidence="2 3">
    <name type="scientific">Oikeobacillus pervagus</name>
    <dbReference type="NCBI Taxonomy" id="1325931"/>
    <lineage>
        <taxon>Bacteria</taxon>
        <taxon>Bacillati</taxon>
        <taxon>Bacillota</taxon>
        <taxon>Bacilli</taxon>
        <taxon>Bacillales</taxon>
        <taxon>Bacillaceae</taxon>
        <taxon>Oikeobacillus</taxon>
    </lineage>
</organism>
<dbReference type="PRINTS" id="PR00412">
    <property type="entry name" value="EPOXHYDRLASE"/>
</dbReference>
<name>A0AAJ1T7E2_9BACI</name>
<dbReference type="RefSeq" id="WP_307258562.1">
    <property type="nucleotide sequence ID" value="NZ_JAUSUC010000053.1"/>
</dbReference>
<dbReference type="Pfam" id="PF00561">
    <property type="entry name" value="Abhydrolase_1"/>
    <property type="match status" value="2"/>
</dbReference>
<reference evidence="2" key="1">
    <citation type="submission" date="2023-07" db="EMBL/GenBank/DDBJ databases">
        <title>Genomic Encyclopedia of Type Strains, Phase IV (KMG-IV): sequencing the most valuable type-strain genomes for metagenomic binning, comparative biology and taxonomic classification.</title>
        <authorList>
            <person name="Goeker M."/>
        </authorList>
    </citation>
    <scope>NUCLEOTIDE SEQUENCE</scope>
    <source>
        <strain evidence="2">DSM 23947</strain>
    </source>
</reference>
<comment type="caution">
    <text evidence="2">The sequence shown here is derived from an EMBL/GenBank/DDBJ whole genome shotgun (WGS) entry which is preliminary data.</text>
</comment>
<dbReference type="SUPFAM" id="SSF53474">
    <property type="entry name" value="alpha/beta-Hydrolases"/>
    <property type="match status" value="1"/>
</dbReference>
<dbReference type="EMBL" id="JAUSUC010000053">
    <property type="protein sequence ID" value="MDQ0216501.1"/>
    <property type="molecule type" value="Genomic_DNA"/>
</dbReference>
<dbReference type="Proteomes" id="UP001237207">
    <property type="component" value="Unassembled WGS sequence"/>
</dbReference>
<gene>
    <name evidence="2" type="ORF">J2S13_002961</name>
</gene>
<evidence type="ECO:0000259" key="1">
    <source>
        <dbReference type="Pfam" id="PF00561"/>
    </source>
</evidence>
<dbReference type="GO" id="GO:0003824">
    <property type="term" value="F:catalytic activity"/>
    <property type="evidence" value="ECO:0007669"/>
    <property type="project" value="InterPro"/>
</dbReference>
<proteinExistence type="predicted"/>
<feature type="domain" description="AB hydrolase-1" evidence="1">
    <location>
        <begin position="27"/>
        <end position="139"/>
    </location>
</feature>